<keyword evidence="2" id="KW-1185">Reference proteome</keyword>
<evidence type="ECO:0000313" key="1">
    <source>
        <dbReference type="EMBL" id="CAI9149519.1"/>
    </source>
</evidence>
<proteinExistence type="predicted"/>
<accession>A0ABN8XPH4</accession>
<dbReference type="Proteomes" id="UP001176941">
    <property type="component" value="Unassembled WGS sequence"/>
</dbReference>
<name>A0ABN8XPH4_RANTA</name>
<sequence>MACTDSCKSKAYVALLFSCSRPAQAPLLRTTVIRRLVDYVQSGVAIEDGGRRKRTSRSRICIRGEEAILSRPLASTRLRNAVWSLRGDLWLRGNSHKAFRRTPFTDGCRYCREFCWEKGAGIWHRHTREGPGQAT</sequence>
<evidence type="ECO:0000313" key="2">
    <source>
        <dbReference type="Proteomes" id="UP001176941"/>
    </source>
</evidence>
<gene>
    <name evidence="1" type="ORF">MRATA1EN1_LOCUS31137</name>
</gene>
<protein>
    <submittedName>
        <fullName evidence="1">Uncharacterized protein</fullName>
    </submittedName>
</protein>
<dbReference type="EMBL" id="CATKSN020000352">
    <property type="protein sequence ID" value="CAI9149519.1"/>
    <property type="molecule type" value="Genomic_DNA"/>
</dbReference>
<reference evidence="1" key="1">
    <citation type="submission" date="2023-04" db="EMBL/GenBank/DDBJ databases">
        <authorList>
            <consortium name="ELIXIR-Norway"/>
        </authorList>
    </citation>
    <scope>NUCLEOTIDE SEQUENCE [LARGE SCALE GENOMIC DNA]</scope>
</reference>
<organism evidence="1 2">
    <name type="scientific">Rangifer tarandus platyrhynchus</name>
    <name type="common">Svalbard reindeer</name>
    <dbReference type="NCBI Taxonomy" id="3082113"/>
    <lineage>
        <taxon>Eukaryota</taxon>
        <taxon>Metazoa</taxon>
        <taxon>Chordata</taxon>
        <taxon>Craniata</taxon>
        <taxon>Vertebrata</taxon>
        <taxon>Euteleostomi</taxon>
        <taxon>Mammalia</taxon>
        <taxon>Eutheria</taxon>
        <taxon>Laurasiatheria</taxon>
        <taxon>Artiodactyla</taxon>
        <taxon>Ruminantia</taxon>
        <taxon>Pecora</taxon>
        <taxon>Cervidae</taxon>
        <taxon>Odocoileinae</taxon>
        <taxon>Rangifer</taxon>
    </lineage>
</organism>
<comment type="caution">
    <text evidence="1">The sequence shown here is derived from an EMBL/GenBank/DDBJ whole genome shotgun (WGS) entry which is preliminary data.</text>
</comment>